<evidence type="ECO:0000313" key="2">
    <source>
        <dbReference type="Proteomes" id="UP000229044"/>
    </source>
</evidence>
<dbReference type="EMBL" id="NTFI01000003">
    <property type="protein sequence ID" value="PHQ25168.1"/>
    <property type="molecule type" value="Genomic_DNA"/>
</dbReference>
<keyword evidence="2" id="KW-1185">Reference proteome</keyword>
<gene>
    <name evidence="1" type="ORF">CLH62_12535</name>
</gene>
<accession>A0A2G1VEG0</accession>
<dbReference type="AlphaFoldDB" id="A0A2G1VEG0"/>
<evidence type="ECO:0000313" key="1">
    <source>
        <dbReference type="EMBL" id="PHQ25168.1"/>
    </source>
</evidence>
<dbReference type="Proteomes" id="UP000229044">
    <property type="component" value="Unassembled WGS sequence"/>
</dbReference>
<dbReference type="OrthoDB" id="6258586at2"/>
<sequence length="245" mass="26885">MLNLKYEKSGARTASSLVLHAGKAALVCYGMVFPGPQAAAAEWPEFPVPDEAKVVVVGEDMNINGLPTQISELSSSRSPEEILSYYRQEWQAPAVSDGPGYIEKEAGGWQILSRSEEPYFYTVQVSESAMGSSLGFLAVSMPMELVNHEPDEFARPAGSEILLDLASDDAGKRGRVVQFKNSQSIEANYNFYLKRYLANGWAELSHLPADRNKALLLMNKGSGEVSIVFNRLDNESYGVLVESHD</sequence>
<comment type="caution">
    <text evidence="1">The sequence shown here is derived from an EMBL/GenBank/DDBJ whole genome shotgun (WGS) entry which is preliminary data.</text>
</comment>
<organism evidence="1 2">
    <name type="scientific">Marinobacter guineae</name>
    <dbReference type="NCBI Taxonomy" id="432303"/>
    <lineage>
        <taxon>Bacteria</taxon>
        <taxon>Pseudomonadati</taxon>
        <taxon>Pseudomonadota</taxon>
        <taxon>Gammaproteobacteria</taxon>
        <taxon>Pseudomonadales</taxon>
        <taxon>Marinobacteraceae</taxon>
        <taxon>Marinobacter</taxon>
    </lineage>
</organism>
<name>A0A2G1VEG0_9GAMM</name>
<dbReference type="RefSeq" id="WP_099618479.1">
    <property type="nucleotide sequence ID" value="NZ_KZ319340.1"/>
</dbReference>
<proteinExistence type="predicted"/>
<reference evidence="1 2" key="1">
    <citation type="submission" date="2017-09" db="EMBL/GenBank/DDBJ databases">
        <title>The draft genome sequences of Marinobacter guineae M3B.</title>
        <authorList>
            <person name="Cao J."/>
        </authorList>
    </citation>
    <scope>NUCLEOTIDE SEQUENCE [LARGE SCALE GENOMIC DNA]</scope>
    <source>
        <strain evidence="1 2">M3B</strain>
    </source>
</reference>
<protein>
    <submittedName>
        <fullName evidence="1">Uncharacterized protein</fullName>
    </submittedName>
</protein>